<sequence length="124" mass="12506">MSAAVVVPAGRARLQRQLQQVDGRAFGWLALAGTSLVALLALADHGVAVGATRAALVPTVAALVLLWAAIRPRFEAQPPASGQAADGEVAGVVHAKWLRINAAVTALAFALGVVLVGIAMGVIA</sequence>
<keyword evidence="1" id="KW-0472">Membrane</keyword>
<gene>
    <name evidence="2" type="ORF">EV191_101936</name>
</gene>
<accession>A0A4V2SV37</accession>
<keyword evidence="3" id="KW-1185">Reference proteome</keyword>
<dbReference type="AlphaFoldDB" id="A0A4V2SV37"/>
<name>A0A4V2SV37_9PSEU</name>
<dbReference type="Proteomes" id="UP000294911">
    <property type="component" value="Unassembled WGS sequence"/>
</dbReference>
<reference evidence="2 3" key="1">
    <citation type="submission" date="2019-03" db="EMBL/GenBank/DDBJ databases">
        <title>Genomic Encyclopedia of Type Strains, Phase IV (KMG-IV): sequencing the most valuable type-strain genomes for metagenomic binning, comparative biology and taxonomic classification.</title>
        <authorList>
            <person name="Goeker M."/>
        </authorList>
    </citation>
    <scope>NUCLEOTIDE SEQUENCE [LARGE SCALE GENOMIC DNA]</scope>
    <source>
        <strain evidence="2 3">DSM 45765</strain>
    </source>
</reference>
<proteinExistence type="predicted"/>
<dbReference type="EMBL" id="SLXQ01000001">
    <property type="protein sequence ID" value="TCP56986.1"/>
    <property type="molecule type" value="Genomic_DNA"/>
</dbReference>
<dbReference type="RefSeq" id="WP_132875515.1">
    <property type="nucleotide sequence ID" value="NZ_SLXQ01000001.1"/>
</dbReference>
<feature type="transmembrane region" description="Helical" evidence="1">
    <location>
        <begin position="25"/>
        <end position="43"/>
    </location>
</feature>
<keyword evidence="1" id="KW-0812">Transmembrane</keyword>
<feature type="transmembrane region" description="Helical" evidence="1">
    <location>
        <begin position="50"/>
        <end position="70"/>
    </location>
</feature>
<evidence type="ECO:0000256" key="1">
    <source>
        <dbReference type="SAM" id="Phobius"/>
    </source>
</evidence>
<feature type="transmembrane region" description="Helical" evidence="1">
    <location>
        <begin position="102"/>
        <end position="123"/>
    </location>
</feature>
<keyword evidence="1" id="KW-1133">Transmembrane helix</keyword>
<comment type="caution">
    <text evidence="2">The sequence shown here is derived from an EMBL/GenBank/DDBJ whole genome shotgun (WGS) entry which is preliminary data.</text>
</comment>
<evidence type="ECO:0000313" key="2">
    <source>
        <dbReference type="EMBL" id="TCP56986.1"/>
    </source>
</evidence>
<evidence type="ECO:0000313" key="3">
    <source>
        <dbReference type="Proteomes" id="UP000294911"/>
    </source>
</evidence>
<protein>
    <submittedName>
        <fullName evidence="2">Uncharacterized protein</fullName>
    </submittedName>
</protein>
<organism evidence="2 3">
    <name type="scientific">Tamaricihabitans halophyticus</name>
    <dbReference type="NCBI Taxonomy" id="1262583"/>
    <lineage>
        <taxon>Bacteria</taxon>
        <taxon>Bacillati</taxon>
        <taxon>Actinomycetota</taxon>
        <taxon>Actinomycetes</taxon>
        <taxon>Pseudonocardiales</taxon>
        <taxon>Pseudonocardiaceae</taxon>
        <taxon>Tamaricihabitans</taxon>
    </lineage>
</organism>